<evidence type="ECO:0000256" key="1">
    <source>
        <dbReference type="ARBA" id="ARBA00004589"/>
    </source>
</evidence>
<evidence type="ECO:0000256" key="8">
    <source>
        <dbReference type="ARBA" id="ARBA00023288"/>
    </source>
</evidence>
<feature type="signal peptide" evidence="9">
    <location>
        <begin position="1"/>
        <end position="26"/>
    </location>
</feature>
<comment type="caution">
    <text evidence="10">The sequence shown here is derived from an EMBL/GenBank/DDBJ whole genome shotgun (WGS) entry which is preliminary data.</text>
</comment>
<keyword evidence="6" id="KW-0472">Membrane</keyword>
<dbReference type="InParanoid" id="A0A482X7C4"/>
<comment type="subcellular location">
    <subcellularLocation>
        <location evidence="1">Membrane</location>
        <topology evidence="1">Lipid-anchor</topology>
        <topology evidence="1">GPI-anchor</topology>
    </subcellularLocation>
</comment>
<dbReference type="AlphaFoldDB" id="A0A482X7C4"/>
<evidence type="ECO:0000256" key="2">
    <source>
        <dbReference type="ARBA" id="ARBA00022622"/>
    </source>
</evidence>
<keyword evidence="4 9" id="KW-0732">Signal</keyword>
<evidence type="ECO:0000256" key="5">
    <source>
        <dbReference type="ARBA" id="ARBA00022989"/>
    </source>
</evidence>
<reference evidence="10 11" key="1">
    <citation type="journal article" date="2017" name="Gigascience">
        <title>Genome sequence of the small brown planthopper, Laodelphax striatellus.</title>
        <authorList>
            <person name="Zhu J."/>
            <person name="Jiang F."/>
            <person name="Wang X."/>
            <person name="Yang P."/>
            <person name="Bao Y."/>
            <person name="Zhao W."/>
            <person name="Wang W."/>
            <person name="Lu H."/>
            <person name="Wang Q."/>
            <person name="Cui N."/>
            <person name="Li J."/>
            <person name="Chen X."/>
            <person name="Luo L."/>
            <person name="Yu J."/>
            <person name="Kang L."/>
            <person name="Cui F."/>
        </authorList>
    </citation>
    <scope>NUCLEOTIDE SEQUENCE [LARGE SCALE GENOMIC DNA]</scope>
    <source>
        <strain evidence="10">Lst14</strain>
    </source>
</reference>
<evidence type="ECO:0000256" key="3">
    <source>
        <dbReference type="ARBA" id="ARBA00022692"/>
    </source>
</evidence>
<dbReference type="EMBL" id="QKKF02016501">
    <property type="protein sequence ID" value="RZF41684.1"/>
    <property type="molecule type" value="Genomic_DNA"/>
</dbReference>
<dbReference type="GO" id="GO:0032222">
    <property type="term" value="P:regulation of synaptic transmission, cholinergic"/>
    <property type="evidence" value="ECO:0007669"/>
    <property type="project" value="InterPro"/>
</dbReference>
<dbReference type="GO" id="GO:0098552">
    <property type="term" value="C:side of membrane"/>
    <property type="evidence" value="ECO:0007669"/>
    <property type="project" value="UniProtKB-KW"/>
</dbReference>
<accession>A0A482X7C4</accession>
<dbReference type="GO" id="GO:0030431">
    <property type="term" value="P:sleep"/>
    <property type="evidence" value="ECO:0007669"/>
    <property type="project" value="InterPro"/>
</dbReference>
<dbReference type="OrthoDB" id="8188641at2759"/>
<dbReference type="STRING" id="195883.A0A482X7C4"/>
<dbReference type="SUPFAM" id="SSF57302">
    <property type="entry name" value="Snake toxin-like"/>
    <property type="match status" value="1"/>
</dbReference>
<dbReference type="InterPro" id="IPR031424">
    <property type="entry name" value="QVR-like"/>
</dbReference>
<dbReference type="FunCoup" id="A0A482X7C4">
    <property type="interactions" value="5"/>
</dbReference>
<sequence length="142" mass="15491">MNFSSYLSGALTIAFIEALFFEIVGSIDCYQCSTPDNIDCGDVMIHDPDGRSIQPVSCSHIFEARYCIKTTGVHGGGLGTKRFCSSLDLGNYCNYIKQPGDVLEYRSCVYTCSSDGCNSSSTITVQPLVFCQLNASDKNTYI</sequence>
<proteinExistence type="predicted"/>
<keyword evidence="5" id="KW-1133">Transmembrane helix</keyword>
<keyword evidence="8" id="KW-0449">Lipoprotein</keyword>
<dbReference type="InterPro" id="IPR050975">
    <property type="entry name" value="Sleep_regulator"/>
</dbReference>
<keyword evidence="7" id="KW-0325">Glycoprotein</keyword>
<evidence type="ECO:0000313" key="11">
    <source>
        <dbReference type="Proteomes" id="UP000291343"/>
    </source>
</evidence>
<protein>
    <submittedName>
        <fullName evidence="10">Uncharacterized protein</fullName>
    </submittedName>
</protein>
<keyword evidence="11" id="KW-1185">Reference proteome</keyword>
<evidence type="ECO:0000313" key="10">
    <source>
        <dbReference type="EMBL" id="RZF41684.1"/>
    </source>
</evidence>
<evidence type="ECO:0000256" key="6">
    <source>
        <dbReference type="ARBA" id="ARBA00023136"/>
    </source>
</evidence>
<evidence type="ECO:0000256" key="9">
    <source>
        <dbReference type="SAM" id="SignalP"/>
    </source>
</evidence>
<keyword evidence="2" id="KW-0336">GPI-anchor</keyword>
<dbReference type="InterPro" id="IPR045860">
    <property type="entry name" value="Snake_toxin-like_sf"/>
</dbReference>
<dbReference type="PANTHER" id="PTHR33562">
    <property type="entry name" value="ATILLA, ISOFORM B-RELATED-RELATED"/>
    <property type="match status" value="1"/>
</dbReference>
<evidence type="ECO:0000256" key="7">
    <source>
        <dbReference type="ARBA" id="ARBA00023180"/>
    </source>
</evidence>
<organism evidence="10 11">
    <name type="scientific">Laodelphax striatellus</name>
    <name type="common">Small brown planthopper</name>
    <name type="synonym">Delphax striatella</name>
    <dbReference type="NCBI Taxonomy" id="195883"/>
    <lineage>
        <taxon>Eukaryota</taxon>
        <taxon>Metazoa</taxon>
        <taxon>Ecdysozoa</taxon>
        <taxon>Arthropoda</taxon>
        <taxon>Hexapoda</taxon>
        <taxon>Insecta</taxon>
        <taxon>Pterygota</taxon>
        <taxon>Neoptera</taxon>
        <taxon>Paraneoptera</taxon>
        <taxon>Hemiptera</taxon>
        <taxon>Auchenorrhyncha</taxon>
        <taxon>Fulgoroidea</taxon>
        <taxon>Delphacidae</taxon>
        <taxon>Criomorphinae</taxon>
        <taxon>Laodelphax</taxon>
    </lineage>
</organism>
<feature type="chain" id="PRO_5019719507" evidence="9">
    <location>
        <begin position="27"/>
        <end position="142"/>
    </location>
</feature>
<dbReference type="Pfam" id="PF17064">
    <property type="entry name" value="QVR"/>
    <property type="match status" value="1"/>
</dbReference>
<gene>
    <name evidence="10" type="ORF">LSTR_LSTR011619</name>
</gene>
<dbReference type="CDD" id="cd23590">
    <property type="entry name" value="TFP_LU_ECD_Bou"/>
    <property type="match status" value="1"/>
</dbReference>
<keyword evidence="3" id="KW-0812">Transmembrane</keyword>
<name>A0A482X7C4_LAOST</name>
<dbReference type="Proteomes" id="UP000291343">
    <property type="component" value="Unassembled WGS sequence"/>
</dbReference>
<evidence type="ECO:0000256" key="4">
    <source>
        <dbReference type="ARBA" id="ARBA00022729"/>
    </source>
</evidence>
<dbReference type="PANTHER" id="PTHR33562:SF18">
    <property type="entry name" value="BOUDIN-RELATED"/>
    <property type="match status" value="1"/>
</dbReference>